<dbReference type="SUPFAM" id="SSF52540">
    <property type="entry name" value="P-loop containing nucleoside triphosphate hydrolases"/>
    <property type="match status" value="1"/>
</dbReference>
<evidence type="ECO:0000256" key="3">
    <source>
        <dbReference type="ARBA" id="ARBA00023163"/>
    </source>
</evidence>
<keyword evidence="1" id="KW-0805">Transcription regulation</keyword>
<evidence type="ECO:0000313" key="6">
    <source>
        <dbReference type="Proteomes" id="UP001646141"/>
    </source>
</evidence>
<evidence type="ECO:0000256" key="2">
    <source>
        <dbReference type="ARBA" id="ARBA00023125"/>
    </source>
</evidence>
<comment type="caution">
    <text evidence="5">The sequence shown here is derived from an EMBL/GenBank/DDBJ whole genome shotgun (WGS) entry which is preliminary data.</text>
</comment>
<dbReference type="RefSeq" id="WP_202381570.1">
    <property type="nucleotide sequence ID" value="NZ_BAAAMA010000002.1"/>
</dbReference>
<evidence type="ECO:0000313" key="5">
    <source>
        <dbReference type="EMBL" id="MBL3689540.1"/>
    </source>
</evidence>
<dbReference type="SMART" id="SM00421">
    <property type="entry name" value="HTH_LUXR"/>
    <property type="match status" value="1"/>
</dbReference>
<keyword evidence="6" id="KW-1185">Reference proteome</keyword>
<evidence type="ECO:0000256" key="1">
    <source>
        <dbReference type="ARBA" id="ARBA00023015"/>
    </source>
</evidence>
<keyword evidence="3" id="KW-0804">Transcription</keyword>
<gene>
    <name evidence="5" type="ORF">D3226_06155</name>
</gene>
<reference evidence="5 6" key="1">
    <citation type="submission" date="2018-09" db="EMBL/GenBank/DDBJ databases">
        <title>Comparative genomics of Leucobacter spp.</title>
        <authorList>
            <person name="Reis A.C."/>
            <person name="Kolvenbach B.A."/>
            <person name="Corvini P.F.X."/>
            <person name="Nunes O.C."/>
        </authorList>
    </citation>
    <scope>NUCLEOTIDE SEQUENCE [LARGE SCALE GENOMIC DNA]</scope>
    <source>
        <strain evidence="5 6">L-1</strain>
    </source>
</reference>
<dbReference type="Gene3D" id="1.25.40.10">
    <property type="entry name" value="Tetratricopeptide repeat domain"/>
    <property type="match status" value="1"/>
</dbReference>
<dbReference type="PANTHER" id="PTHR44688:SF16">
    <property type="entry name" value="DNA-BINDING TRANSCRIPTIONAL ACTIVATOR DEVR_DOSR"/>
    <property type="match status" value="1"/>
</dbReference>
<accession>A0ABS1SPM8</accession>
<organism evidence="5 6">
    <name type="scientific">Leucobacter chromiireducens subsp. chromiireducens</name>
    <dbReference type="NCBI Taxonomy" id="660067"/>
    <lineage>
        <taxon>Bacteria</taxon>
        <taxon>Bacillati</taxon>
        <taxon>Actinomycetota</taxon>
        <taxon>Actinomycetes</taxon>
        <taxon>Micrococcales</taxon>
        <taxon>Microbacteriaceae</taxon>
        <taxon>Leucobacter</taxon>
    </lineage>
</organism>
<dbReference type="InterPro" id="IPR041664">
    <property type="entry name" value="AAA_16"/>
</dbReference>
<dbReference type="InterPro" id="IPR011990">
    <property type="entry name" value="TPR-like_helical_dom_sf"/>
</dbReference>
<proteinExistence type="predicted"/>
<dbReference type="Pfam" id="PF00196">
    <property type="entry name" value="GerE"/>
    <property type="match status" value="1"/>
</dbReference>
<dbReference type="SUPFAM" id="SSF46894">
    <property type="entry name" value="C-terminal effector domain of the bipartite response regulators"/>
    <property type="match status" value="1"/>
</dbReference>
<evidence type="ECO:0000259" key="4">
    <source>
        <dbReference type="PROSITE" id="PS50043"/>
    </source>
</evidence>
<keyword evidence="2" id="KW-0238">DNA-binding</keyword>
<dbReference type="Gene3D" id="1.10.10.10">
    <property type="entry name" value="Winged helix-like DNA-binding domain superfamily/Winged helix DNA-binding domain"/>
    <property type="match status" value="1"/>
</dbReference>
<dbReference type="InterPro" id="IPR016032">
    <property type="entry name" value="Sig_transdc_resp-reg_C-effctor"/>
</dbReference>
<dbReference type="InterPro" id="IPR027417">
    <property type="entry name" value="P-loop_NTPase"/>
</dbReference>
<sequence>MPFFRRNELMKAVELTNGGAGATVIVHGAAGSGKSRFVTEAASILQHSIAVRVNPAESIRPFSGIVNLLAALPNPRTHHLSRAIAGAKDRDSFIVAERVVSCLQDAEDLPELILIDDADVMDSESTSALAVIARRLGGTSVRLVIMVSTFGGRRPFDGLPTLEIGALDHSRIRTLVETETGATPHDAVLEHIETISAAVAGRVVDAANHLKPAQLTGSSPLPTPLRQGRHVAAAFLEPLGEMDDRMVEAIEYLASTPRMRASDLRSLVGSGVVDELLDRSWVVAADQWVAIRDASARSAIYYQHLDTASRQRIHSFLAEMSDQPVDVAWHAGYLDPSPEHASALRQAAADLLHSGDVALALEYIERSLSLPVSDDTGPELLALAETLFYRKNTSAAGRLIDIVDRAAPTVPRTRLAMVSLRVRIEYLTSQSILGTLAAEALDRDEHAAPEDATLLTALLAIYCAERWEFKEAESYLARLNDLSVGNDRTATVVGNARIQIAAMQGQTPQLPTAAEIAISVADKSAAVLARLAYGRALTFAGRYHDARDLFALIVGASAESDPLWVSTARFYSIENDRLAGDFHGAFSALADILRMSSGEGAPEPFRLFYEYWYHIEHDADAAANVVLDRLYATLQGRRNPAIAARLDAYLGALALHRDDLSEAVRLLMRARLITAEIEDPQLARVDADLVESLVRSGDESTARTILSDFERRAALAPSRWAELAIERCHAVMAPPPETVRTFERLLAQFGPHDSDYEYAKTLHAYAGALAAANMPAEAGQAASAAASVFRRIGLPRWATRAAAVPVSDLSRSEKAVVDLVVAGRRNREIAATLFISVRAVEARLTGVYRKLNISSRAQLIARFSSTTDMG</sequence>
<name>A0ABS1SPM8_9MICO</name>
<protein>
    <recommendedName>
        <fullName evidence="4">HTH luxR-type domain-containing protein</fullName>
    </recommendedName>
</protein>
<dbReference type="InterPro" id="IPR000792">
    <property type="entry name" value="Tscrpt_reg_LuxR_C"/>
</dbReference>
<dbReference type="InterPro" id="IPR036388">
    <property type="entry name" value="WH-like_DNA-bd_sf"/>
</dbReference>
<dbReference type="CDD" id="cd06170">
    <property type="entry name" value="LuxR_C_like"/>
    <property type="match status" value="1"/>
</dbReference>
<dbReference type="PANTHER" id="PTHR44688">
    <property type="entry name" value="DNA-BINDING TRANSCRIPTIONAL ACTIVATOR DEVR_DOSR"/>
    <property type="match status" value="1"/>
</dbReference>
<dbReference type="EMBL" id="QYAD01000002">
    <property type="protein sequence ID" value="MBL3689540.1"/>
    <property type="molecule type" value="Genomic_DNA"/>
</dbReference>
<dbReference type="Pfam" id="PF13191">
    <property type="entry name" value="AAA_16"/>
    <property type="match status" value="1"/>
</dbReference>
<feature type="domain" description="HTH luxR-type" evidence="4">
    <location>
        <begin position="802"/>
        <end position="867"/>
    </location>
</feature>
<dbReference type="PROSITE" id="PS50043">
    <property type="entry name" value="HTH_LUXR_2"/>
    <property type="match status" value="1"/>
</dbReference>
<dbReference type="Proteomes" id="UP001646141">
    <property type="component" value="Unassembled WGS sequence"/>
</dbReference>